<evidence type="ECO:0000313" key="11">
    <source>
        <dbReference type="EMBL" id="MBB2185559.1"/>
    </source>
</evidence>
<accession>A0A370G6C6</accession>
<keyword evidence="4" id="KW-0732">Signal</keyword>
<evidence type="ECO:0000313" key="14">
    <source>
        <dbReference type="Proteomes" id="UP000562982"/>
    </source>
</evidence>
<evidence type="ECO:0000256" key="2">
    <source>
        <dbReference type="ARBA" id="ARBA00022617"/>
    </source>
</evidence>
<evidence type="ECO:0000256" key="7">
    <source>
        <dbReference type="PROSITE-ProRule" id="PRU00433"/>
    </source>
</evidence>
<keyword evidence="12" id="KW-0575">Peroxidase</keyword>
<dbReference type="PANTHER" id="PTHR30600:SF10">
    <property type="entry name" value="BLL6722 PROTEIN"/>
    <property type="match status" value="1"/>
</dbReference>
<keyword evidence="9" id="KW-1133">Transmembrane helix</keyword>
<proteinExistence type="predicted"/>
<dbReference type="SUPFAM" id="SSF46626">
    <property type="entry name" value="Cytochrome c"/>
    <property type="match status" value="2"/>
</dbReference>
<dbReference type="InterPro" id="IPR051395">
    <property type="entry name" value="Cytochrome_c_Peroxidase/MauG"/>
</dbReference>
<evidence type="ECO:0000256" key="5">
    <source>
        <dbReference type="ARBA" id="ARBA00023002"/>
    </source>
</evidence>
<evidence type="ECO:0000256" key="3">
    <source>
        <dbReference type="ARBA" id="ARBA00022723"/>
    </source>
</evidence>
<dbReference type="PANTHER" id="PTHR30600">
    <property type="entry name" value="CYTOCHROME C PEROXIDASE-RELATED"/>
    <property type="match status" value="1"/>
</dbReference>
<evidence type="ECO:0000256" key="1">
    <source>
        <dbReference type="ARBA" id="ARBA00004196"/>
    </source>
</evidence>
<gene>
    <name evidence="12" type="ORF">C7453_102149</name>
    <name evidence="11" type="ORF">HLH32_04030</name>
</gene>
<dbReference type="PROSITE" id="PS51007">
    <property type="entry name" value="CYTC"/>
    <property type="match status" value="2"/>
</dbReference>
<protein>
    <submittedName>
        <fullName evidence="11">C-type cytochrome</fullName>
    </submittedName>
    <submittedName>
        <fullName evidence="12">Cytochrome c peroxidase</fullName>
    </submittedName>
</protein>
<keyword evidence="6 7" id="KW-0408">Iron</keyword>
<reference evidence="11 14" key="2">
    <citation type="submission" date="2020-04" db="EMBL/GenBank/DDBJ databases">
        <title>Description of novel Gluconacetobacter.</title>
        <authorList>
            <person name="Sombolestani A."/>
        </authorList>
    </citation>
    <scope>NUCLEOTIDE SEQUENCE [LARGE SCALE GENOMIC DNA]</scope>
    <source>
        <strain evidence="11 14">LMG 1382</strain>
    </source>
</reference>
<dbReference type="RefSeq" id="WP_114726253.1">
    <property type="nucleotide sequence ID" value="NZ_BJMI01000001.1"/>
</dbReference>
<evidence type="ECO:0000256" key="6">
    <source>
        <dbReference type="ARBA" id="ARBA00023004"/>
    </source>
</evidence>
<dbReference type="InterPro" id="IPR009056">
    <property type="entry name" value="Cyt_c-like_dom"/>
</dbReference>
<dbReference type="OrthoDB" id="9805202at2"/>
<dbReference type="Pfam" id="PF03150">
    <property type="entry name" value="CCP_MauG"/>
    <property type="match status" value="1"/>
</dbReference>
<dbReference type="Gene3D" id="1.10.760.10">
    <property type="entry name" value="Cytochrome c-like domain"/>
    <property type="match status" value="2"/>
</dbReference>
<dbReference type="Proteomes" id="UP000562982">
    <property type="component" value="Unassembled WGS sequence"/>
</dbReference>
<feature type="domain" description="Cytochrome c" evidence="10">
    <location>
        <begin position="45"/>
        <end position="169"/>
    </location>
</feature>
<feature type="domain" description="Cytochrome c" evidence="10">
    <location>
        <begin position="227"/>
        <end position="411"/>
    </location>
</feature>
<feature type="region of interest" description="Disordered" evidence="8">
    <location>
        <begin position="103"/>
        <end position="130"/>
    </location>
</feature>
<dbReference type="EMBL" id="JABEQI010000002">
    <property type="protein sequence ID" value="MBB2185559.1"/>
    <property type="molecule type" value="Genomic_DNA"/>
</dbReference>
<dbReference type="GO" id="GO:0046872">
    <property type="term" value="F:metal ion binding"/>
    <property type="evidence" value="ECO:0007669"/>
    <property type="project" value="UniProtKB-KW"/>
</dbReference>
<evidence type="ECO:0000256" key="4">
    <source>
        <dbReference type="ARBA" id="ARBA00022729"/>
    </source>
</evidence>
<organism evidence="12 13">
    <name type="scientific">Gluconacetobacter liquefaciens</name>
    <name type="common">Acetobacter liquefaciens</name>
    <dbReference type="NCBI Taxonomy" id="89584"/>
    <lineage>
        <taxon>Bacteria</taxon>
        <taxon>Pseudomonadati</taxon>
        <taxon>Pseudomonadota</taxon>
        <taxon>Alphaproteobacteria</taxon>
        <taxon>Acetobacterales</taxon>
        <taxon>Acetobacteraceae</taxon>
        <taxon>Gluconacetobacter</taxon>
    </lineage>
</organism>
<dbReference type="GO" id="GO:0009055">
    <property type="term" value="F:electron transfer activity"/>
    <property type="evidence" value="ECO:0007669"/>
    <property type="project" value="InterPro"/>
</dbReference>
<dbReference type="AlphaFoldDB" id="A0A370G6C6"/>
<dbReference type="InterPro" id="IPR004852">
    <property type="entry name" value="Di-haem_cyt_c_peroxidsae"/>
</dbReference>
<keyword evidence="13" id="KW-1185">Reference proteome</keyword>
<comment type="caution">
    <text evidence="12">The sequence shown here is derived from an EMBL/GenBank/DDBJ whole genome shotgun (WGS) entry which is preliminary data.</text>
</comment>
<keyword evidence="9" id="KW-0472">Membrane</keyword>
<keyword evidence="3 7" id="KW-0479">Metal-binding</keyword>
<dbReference type="InterPro" id="IPR036909">
    <property type="entry name" value="Cyt_c-like_dom_sf"/>
</dbReference>
<evidence type="ECO:0000256" key="9">
    <source>
        <dbReference type="SAM" id="Phobius"/>
    </source>
</evidence>
<dbReference type="GO" id="GO:0004130">
    <property type="term" value="F:cytochrome-c peroxidase activity"/>
    <property type="evidence" value="ECO:0007669"/>
    <property type="project" value="TreeGrafter"/>
</dbReference>
<comment type="subcellular location">
    <subcellularLocation>
        <location evidence="1">Cell envelope</location>
    </subcellularLocation>
</comment>
<dbReference type="EMBL" id="QQAW01000002">
    <property type="protein sequence ID" value="RDI39362.1"/>
    <property type="molecule type" value="Genomic_DNA"/>
</dbReference>
<keyword evidence="2 7" id="KW-0349">Heme</keyword>
<sequence length="424" mass="45373">MSGGPGRLAGAPRPAGWVVVWGGLLALLAVSWTAVGALAAGGLSPEATLGRQLFFDPGLSASGRQSCASCHDPANHYASANALPVQMGGADLDRPGLRAVPTLTYGDENPDFSPSLDNPDESASGPGGGYDWDGRMGSVAAQSVSPLTTPFEMANPDVAAVRARVEKKSDYVRTFKAIFGAGVFATPDRLVHAMGAALAAFQHEDVSFHPYSSKYDDYTRGLARLTAQEERGMALFNDADRANCASCHTAGQGPGRDGATSVGQFTDFFFKDIGVPDNPAVRKADVGRYDLGLCGPLRTDLTPARDPANRAYCGLFRTPTLRNVASRQVFFHNGSLKSLRDVVAFYLTRDIDPDRWYGPQRAALPYDGLPPDLRQNVDREDMPFATQKRGGKPILSEREVDDLVAFLKTLTDGYRIPSKSPRGS</sequence>
<evidence type="ECO:0000256" key="8">
    <source>
        <dbReference type="SAM" id="MobiDB-lite"/>
    </source>
</evidence>
<reference evidence="12 13" key="1">
    <citation type="submission" date="2018-07" db="EMBL/GenBank/DDBJ databases">
        <title>Genomic Encyclopedia of Type Strains, Phase IV (KMG-IV): sequencing the most valuable type-strain genomes for metagenomic binning, comparative biology and taxonomic classification.</title>
        <authorList>
            <person name="Goeker M."/>
        </authorList>
    </citation>
    <scope>NUCLEOTIDE SEQUENCE [LARGE SCALE GENOMIC DNA]</scope>
    <source>
        <strain evidence="12 13">DSM 5603</strain>
    </source>
</reference>
<feature type="transmembrane region" description="Helical" evidence="9">
    <location>
        <begin position="20"/>
        <end position="43"/>
    </location>
</feature>
<dbReference type="GO" id="GO:0020037">
    <property type="term" value="F:heme binding"/>
    <property type="evidence" value="ECO:0007669"/>
    <property type="project" value="InterPro"/>
</dbReference>
<dbReference type="GO" id="GO:0030313">
    <property type="term" value="C:cell envelope"/>
    <property type="evidence" value="ECO:0007669"/>
    <property type="project" value="UniProtKB-SubCell"/>
</dbReference>
<evidence type="ECO:0000313" key="13">
    <source>
        <dbReference type="Proteomes" id="UP000254958"/>
    </source>
</evidence>
<keyword evidence="9" id="KW-0812">Transmembrane</keyword>
<dbReference type="Proteomes" id="UP000254958">
    <property type="component" value="Unassembled WGS sequence"/>
</dbReference>
<name>A0A370G6C6_GLULI</name>
<evidence type="ECO:0000313" key="12">
    <source>
        <dbReference type="EMBL" id="RDI39362.1"/>
    </source>
</evidence>
<evidence type="ECO:0000259" key="10">
    <source>
        <dbReference type="PROSITE" id="PS51007"/>
    </source>
</evidence>
<keyword evidence="5" id="KW-0560">Oxidoreductase</keyword>